<dbReference type="EMBL" id="U12196">
    <property type="protein sequence ID" value="AAC49268.1"/>
    <property type="molecule type" value="mRNA"/>
</dbReference>
<dbReference type="PIR" id="T14729">
    <property type="entry name" value="T14729"/>
</dbReference>
<comment type="pathway">
    <text evidence="4">Amine and polyamine biosynthesis; betaine biosynthesis via choline pathway; betaine from betaine aldehyde: step 1/1.</text>
</comment>
<sequence length="494" mass="53606">MAAADVPRPSFIGGDWREPCLPVCQPSTEATIGDIPAGTAEDVEMPVARGRVSDGGALVACLWGRASQLSHTIAAKIKDRKSESLALLETLDSGKPLDEASADMDDVAACFEYYADLAEALDGKQRSPISLPMENFKSYVLKEPLGVVGLITPWNYPLLMATWKVAPALAAGCTAVLKPSELASVSCLELGAICMEIGLPPGVFNVITGLGLKLVLHYPHIPCGIRLLLLGSTETGKRIMTSAAQMVKPVSLELGGKSPLIVFDDIRDIDKAVEWTMFGILPNAGQVCSAASRLLLHEKMAKKFLDRLVHGAKNIKVSDPLEEGGRLGSVVSEGQYEKIKKFISTARSEGATILYGGARPQHLKRGFFLEPTIITDVSTSMQIWREEVFGPVICVKEFRRESEAVELANDTQYGLAGAVISSDQERCRAISKALQSAIDNCSQPCFVQAPWGGNKRMFGRELGEWGLDNYMTVKQVTKYCSDEPWGWYQPPSKL</sequence>
<dbReference type="InterPro" id="IPR016163">
    <property type="entry name" value="Ald_DH_C"/>
</dbReference>
<dbReference type="FunFam" id="3.40.309.10:FF:000012">
    <property type="entry name" value="Betaine aldehyde dehydrogenase"/>
    <property type="match status" value="1"/>
</dbReference>
<dbReference type="GO" id="GO:0047105">
    <property type="term" value="F:4-trimethylammoniobutyraldehyde dehydrogenase activity"/>
    <property type="evidence" value="ECO:0007669"/>
    <property type="project" value="UniProtKB-EC"/>
</dbReference>
<dbReference type="FunFam" id="3.40.605.10:FF:000007">
    <property type="entry name" value="NAD/NADP-dependent betaine aldehyde dehydrogenase"/>
    <property type="match status" value="1"/>
</dbReference>
<proteinExistence type="evidence at transcript level"/>
<dbReference type="ExpressionAtlas" id="Q43829">
    <property type="expression patterns" value="baseline and differential"/>
</dbReference>
<dbReference type="AlphaFoldDB" id="Q43829"/>
<dbReference type="Gene3D" id="3.40.605.10">
    <property type="entry name" value="Aldehyde Dehydrogenase, Chain A, domain 1"/>
    <property type="match status" value="1"/>
</dbReference>
<dbReference type="SUPFAM" id="SSF53720">
    <property type="entry name" value="ALDH-like"/>
    <property type="match status" value="1"/>
</dbReference>
<dbReference type="Pfam" id="PF00171">
    <property type="entry name" value="Aldedh"/>
    <property type="match status" value="1"/>
</dbReference>
<dbReference type="PROSITE" id="PS00687">
    <property type="entry name" value="ALDEHYDE_DEHYDR_GLU"/>
    <property type="match status" value="1"/>
</dbReference>
<organism evidence="10">
    <name type="scientific">Sorghum bicolor</name>
    <name type="common">Sorghum</name>
    <name type="synonym">Sorghum vulgare</name>
    <dbReference type="NCBI Taxonomy" id="4558"/>
    <lineage>
        <taxon>Eukaryota</taxon>
        <taxon>Viridiplantae</taxon>
        <taxon>Streptophyta</taxon>
        <taxon>Embryophyta</taxon>
        <taxon>Tracheophyta</taxon>
        <taxon>Spermatophyta</taxon>
        <taxon>Magnoliopsida</taxon>
        <taxon>Liliopsida</taxon>
        <taxon>Poales</taxon>
        <taxon>Poaceae</taxon>
        <taxon>PACMAD clade</taxon>
        <taxon>Panicoideae</taxon>
        <taxon>Andropogonodae</taxon>
        <taxon>Andropogoneae</taxon>
        <taxon>Sorghinae</taxon>
        <taxon>Sorghum</taxon>
    </lineage>
</organism>
<dbReference type="InterPro" id="IPR029510">
    <property type="entry name" value="Ald_DH_CS_GLU"/>
</dbReference>
<reference evidence="10" key="1">
    <citation type="journal article" date="1996" name="Plant Physiol.">
        <title>Betaine aldehyde dehydrogenase in sorghum.</title>
        <authorList>
            <person name="Wood A.J."/>
            <person name="Saneoka H."/>
            <person name="Rhodes D."/>
            <person name="Joly R.J."/>
            <person name="Goldsbrough P.B."/>
        </authorList>
    </citation>
    <scope>NUCLEOTIDE SEQUENCE</scope>
    <source>
        <tissue evidence="10">Leaves/stems</tissue>
    </source>
</reference>
<dbReference type="EC" id="1.2.1.8" evidence="10"/>
<dbReference type="Gene3D" id="3.40.309.10">
    <property type="entry name" value="Aldehyde Dehydrogenase, Chain A, domain 2"/>
    <property type="match status" value="1"/>
</dbReference>
<evidence type="ECO:0000256" key="5">
    <source>
        <dbReference type="ARBA" id="ARBA00050659"/>
    </source>
</evidence>
<accession>Q43829</accession>
<dbReference type="GO" id="GO:0008802">
    <property type="term" value="F:betaine-aldehyde dehydrogenase (NAD+) activity"/>
    <property type="evidence" value="ECO:0007669"/>
    <property type="project" value="UniProtKB-EC"/>
</dbReference>
<comment type="similarity">
    <text evidence="1 8">Belongs to the aldehyde dehydrogenase family.</text>
</comment>
<feature type="domain" description="Aldehyde dehydrogenase" evidence="9">
    <location>
        <begin position="21"/>
        <end position="476"/>
    </location>
</feature>
<dbReference type="SMR" id="Q43829"/>
<evidence type="ECO:0000256" key="1">
    <source>
        <dbReference type="ARBA" id="ARBA00009986"/>
    </source>
</evidence>
<evidence type="ECO:0000256" key="7">
    <source>
        <dbReference type="PROSITE-ProRule" id="PRU10007"/>
    </source>
</evidence>
<dbReference type="PROSITE" id="PS00070">
    <property type="entry name" value="ALDEHYDE_DEHYDR_CYS"/>
    <property type="match status" value="1"/>
</dbReference>
<dbReference type="PANTHER" id="PTHR43860">
    <property type="entry name" value="BETAINE ALDEHYDE DEHYDROGENASE"/>
    <property type="match status" value="1"/>
</dbReference>
<evidence type="ECO:0000259" key="9">
    <source>
        <dbReference type="Pfam" id="PF00171"/>
    </source>
</evidence>
<comment type="catalytic activity">
    <reaction evidence="6">
        <text>4-guanidinobutanal + NAD(+) + H2O = 4-guanidinobutanoate + NADH + 2 H(+)</text>
        <dbReference type="Rhea" id="RHEA:14381"/>
        <dbReference type="ChEBI" id="CHEBI:15377"/>
        <dbReference type="ChEBI" id="CHEBI:15378"/>
        <dbReference type="ChEBI" id="CHEBI:57486"/>
        <dbReference type="ChEBI" id="CHEBI:57540"/>
        <dbReference type="ChEBI" id="CHEBI:57854"/>
        <dbReference type="ChEBI" id="CHEBI:57945"/>
        <dbReference type="EC" id="1.2.1.54"/>
    </reaction>
    <physiologicalReaction direction="left-to-right" evidence="6">
        <dbReference type="Rhea" id="RHEA:14382"/>
    </physiologicalReaction>
</comment>
<dbReference type="InterPro" id="IPR016162">
    <property type="entry name" value="Ald_DH_N"/>
</dbReference>
<dbReference type="PANTHER" id="PTHR43860:SF7">
    <property type="entry name" value="BETAINE ALDEHYDE DEHYDROGENASE 1"/>
    <property type="match status" value="1"/>
</dbReference>
<dbReference type="InterPro" id="IPR015590">
    <property type="entry name" value="Aldehyde_DH_dom"/>
</dbReference>
<evidence type="ECO:0000256" key="8">
    <source>
        <dbReference type="RuleBase" id="RU003345"/>
    </source>
</evidence>
<evidence type="ECO:0000256" key="6">
    <source>
        <dbReference type="ARBA" id="ARBA00052651"/>
    </source>
</evidence>
<protein>
    <submittedName>
        <fullName evidence="10">Betaine aldehyde dehydrogenase</fullName>
        <ecNumber evidence="10">1.2.1.8</ecNumber>
    </submittedName>
</protein>
<evidence type="ECO:0000313" key="10">
    <source>
        <dbReference type="EMBL" id="AAC49268.1"/>
    </source>
</evidence>
<evidence type="ECO:0000256" key="2">
    <source>
        <dbReference type="ARBA" id="ARBA00023002"/>
    </source>
</evidence>
<feature type="active site" evidence="7">
    <location>
        <position position="253"/>
    </location>
</feature>
<keyword evidence="2 8" id="KW-0560">Oxidoreductase</keyword>
<keyword evidence="3" id="KW-0520">NAD</keyword>
<dbReference type="GO" id="GO:0047107">
    <property type="term" value="F:gamma-guanidinobutyraldehyde dehydrogenase (NAD+) activity"/>
    <property type="evidence" value="ECO:0007669"/>
    <property type="project" value="UniProtKB-EC"/>
</dbReference>
<evidence type="ECO:0000256" key="3">
    <source>
        <dbReference type="ARBA" id="ARBA00023027"/>
    </source>
</evidence>
<evidence type="ECO:0000256" key="4">
    <source>
        <dbReference type="ARBA" id="ARBA00037921"/>
    </source>
</evidence>
<comment type="catalytic activity">
    <reaction evidence="5">
        <text>4-(trimethylamino)butanal + NAD(+) + H2O = 4-(trimethylamino)butanoate + NADH + 2 H(+)</text>
        <dbReference type="Rhea" id="RHEA:17985"/>
        <dbReference type="ChEBI" id="CHEBI:15377"/>
        <dbReference type="ChEBI" id="CHEBI:15378"/>
        <dbReference type="ChEBI" id="CHEBI:16244"/>
        <dbReference type="ChEBI" id="CHEBI:18020"/>
        <dbReference type="ChEBI" id="CHEBI:57540"/>
        <dbReference type="ChEBI" id="CHEBI:57945"/>
        <dbReference type="EC" id="1.2.1.47"/>
    </reaction>
    <physiologicalReaction direction="left-to-right" evidence="5">
        <dbReference type="Rhea" id="RHEA:17986"/>
    </physiologicalReaction>
</comment>
<dbReference type="InterPro" id="IPR016161">
    <property type="entry name" value="Ald_DH/histidinol_DH"/>
</dbReference>
<dbReference type="InterPro" id="IPR016160">
    <property type="entry name" value="Ald_DH_CS_CYS"/>
</dbReference>
<name>Q43829_SORBI</name>